<dbReference type="EMBL" id="JBAHYK010000333">
    <property type="protein sequence ID" value="KAL0575137.1"/>
    <property type="molecule type" value="Genomic_DNA"/>
</dbReference>
<dbReference type="SUPFAM" id="SSF50494">
    <property type="entry name" value="Trypsin-like serine proteases"/>
    <property type="match status" value="1"/>
</dbReference>
<accession>A0ABR3FIV1</accession>
<proteinExistence type="predicted"/>
<dbReference type="InterPro" id="IPR009003">
    <property type="entry name" value="Peptidase_S1_PA"/>
</dbReference>
<evidence type="ECO:0000313" key="2">
    <source>
        <dbReference type="EMBL" id="KAL0575137.1"/>
    </source>
</evidence>
<comment type="caution">
    <text evidence="2">The sequence shown here is derived from an EMBL/GenBank/DDBJ whole genome shotgun (WGS) entry which is preliminary data.</text>
</comment>
<evidence type="ECO:0000313" key="3">
    <source>
        <dbReference type="Proteomes" id="UP001465976"/>
    </source>
</evidence>
<evidence type="ECO:0000256" key="1">
    <source>
        <dbReference type="SAM" id="MobiDB-lite"/>
    </source>
</evidence>
<feature type="region of interest" description="Disordered" evidence="1">
    <location>
        <begin position="25"/>
        <end position="45"/>
    </location>
</feature>
<name>A0ABR3FIV1_9AGAR</name>
<dbReference type="Pfam" id="PF13365">
    <property type="entry name" value="Trypsin_2"/>
    <property type="match status" value="1"/>
</dbReference>
<evidence type="ECO:0008006" key="4">
    <source>
        <dbReference type="Google" id="ProtNLM"/>
    </source>
</evidence>
<protein>
    <recommendedName>
        <fullName evidence="4">Trypsin-like serine protease</fullName>
    </recommendedName>
</protein>
<keyword evidence="3" id="KW-1185">Reference proteome</keyword>
<reference evidence="2 3" key="1">
    <citation type="submission" date="2024-02" db="EMBL/GenBank/DDBJ databases">
        <title>A draft genome for the cacao thread blight pathogen Marasmius crinis-equi.</title>
        <authorList>
            <person name="Cohen S.P."/>
            <person name="Baruah I.K."/>
            <person name="Amoako-Attah I."/>
            <person name="Bukari Y."/>
            <person name="Meinhardt L.W."/>
            <person name="Bailey B.A."/>
        </authorList>
    </citation>
    <scope>NUCLEOTIDE SEQUENCE [LARGE SCALE GENOMIC DNA]</scope>
    <source>
        <strain evidence="2 3">GH-76</strain>
    </source>
</reference>
<organism evidence="2 3">
    <name type="scientific">Marasmius crinis-equi</name>
    <dbReference type="NCBI Taxonomy" id="585013"/>
    <lineage>
        <taxon>Eukaryota</taxon>
        <taxon>Fungi</taxon>
        <taxon>Dikarya</taxon>
        <taxon>Basidiomycota</taxon>
        <taxon>Agaricomycotina</taxon>
        <taxon>Agaricomycetes</taxon>
        <taxon>Agaricomycetidae</taxon>
        <taxon>Agaricales</taxon>
        <taxon>Marasmiineae</taxon>
        <taxon>Marasmiaceae</taxon>
        <taxon>Marasmius</taxon>
    </lineage>
</organism>
<gene>
    <name evidence="2" type="ORF">V5O48_006841</name>
</gene>
<dbReference type="Proteomes" id="UP001465976">
    <property type="component" value="Unassembled WGS sequence"/>
</dbReference>
<sequence length="351" mass="38289">MFRATIRPSLLAIKRPYATVSPSFVNKIGTPPPPPPSPHNVAPRSPLSQLDRLILQSLRRTNLPQFTLFDLISQYISNSGKVLNTTLLYESRPGAKRKVPIDSEEDVVLIANCISDESTGEQKVTVSSGFALEVPKHSEGESVVATCAHTLEEIRRTPLLLKHQQALPKERSADVLSGMFVITGTSSPTFHPIRSISSALPRSDILLLTCDKLPVRTLPVSPYPAHPQTPIRVHLTAHDRPPIGQASHEEWKQGVGGTWRCWGRGEVKGYRDFAGREAQPGTYDALSHMQFHPLPTAGSSGGPIVDEESGAVVGMALGTRMDNRVEGTRGWGVPSECIFEMFSLPGLEGKM</sequence>